<evidence type="ECO:0000313" key="1">
    <source>
        <dbReference type="EMBL" id="TBU08648.1"/>
    </source>
</evidence>
<sequence>MLYVGGLPKIVFKTQKTKTKIEFKCCMTKEFCVLLYSDNTCYVDNQMDKVCFVLPIHLPSFIHKYDKKMNLPDSINKFFVFKSKEDKEMFSKYCQDFNDLKIRKIGFLDR</sequence>
<dbReference type="VEuPathDB" id="MicrosporidiaDB:CWI36_0112p0030"/>
<comment type="caution">
    <text evidence="1">The sequence shown here is derived from an EMBL/GenBank/DDBJ whole genome shotgun (WGS) entry which is preliminary data.</text>
</comment>
<reference evidence="1 2" key="1">
    <citation type="submission" date="2017-12" db="EMBL/GenBank/DDBJ databases">
        <authorList>
            <person name="Pombert J.-F."/>
            <person name="Haag K.L."/>
            <person name="Ebert D."/>
        </authorList>
    </citation>
    <scope>NUCLEOTIDE SEQUENCE [LARGE SCALE GENOMIC DNA]</scope>
    <source>
        <strain evidence="1">BE-OM-2</strain>
    </source>
</reference>
<keyword evidence="2" id="KW-1185">Reference proteome</keyword>
<protein>
    <submittedName>
        <fullName evidence="1">Uncharacterized protein</fullName>
    </submittedName>
</protein>
<name>A0A4Q9LK70_9MICR</name>
<organism evidence="1 2">
    <name type="scientific">Hamiltosporidium magnivora</name>
    <dbReference type="NCBI Taxonomy" id="148818"/>
    <lineage>
        <taxon>Eukaryota</taxon>
        <taxon>Fungi</taxon>
        <taxon>Fungi incertae sedis</taxon>
        <taxon>Microsporidia</taxon>
        <taxon>Dubosqiidae</taxon>
        <taxon>Hamiltosporidium</taxon>
    </lineage>
</organism>
<gene>
    <name evidence="1" type="ORF">CWI36_0112p0030</name>
</gene>
<evidence type="ECO:0000313" key="2">
    <source>
        <dbReference type="Proteomes" id="UP000291404"/>
    </source>
</evidence>
<dbReference type="VEuPathDB" id="MicrosporidiaDB:CWI39_0046p0030"/>
<dbReference type="Proteomes" id="UP000291404">
    <property type="component" value="Unassembled WGS sequence"/>
</dbReference>
<dbReference type="AlphaFoldDB" id="A0A4Q9LK70"/>
<proteinExistence type="predicted"/>
<accession>A0A4Q9LK70</accession>
<dbReference type="EMBL" id="PITI01000112">
    <property type="protein sequence ID" value="TBU08648.1"/>
    <property type="molecule type" value="Genomic_DNA"/>
</dbReference>